<dbReference type="SUPFAM" id="SSF51905">
    <property type="entry name" value="FAD/NAD(P)-binding domain"/>
    <property type="match status" value="1"/>
</dbReference>
<gene>
    <name evidence="7" type="ORF">EC973_005016</name>
</gene>
<dbReference type="InterPro" id="IPR012132">
    <property type="entry name" value="GMC_OxRdtase"/>
</dbReference>
<dbReference type="AlphaFoldDB" id="A0A8H7ELF8"/>
<dbReference type="PIRSF" id="PIRSF000137">
    <property type="entry name" value="Alcohol_oxidase"/>
    <property type="match status" value="1"/>
</dbReference>
<organism evidence="7 8">
    <name type="scientific">Apophysomyces ossiformis</name>
    <dbReference type="NCBI Taxonomy" id="679940"/>
    <lineage>
        <taxon>Eukaryota</taxon>
        <taxon>Fungi</taxon>
        <taxon>Fungi incertae sedis</taxon>
        <taxon>Mucoromycota</taxon>
        <taxon>Mucoromycotina</taxon>
        <taxon>Mucoromycetes</taxon>
        <taxon>Mucorales</taxon>
        <taxon>Mucorineae</taxon>
        <taxon>Mucoraceae</taxon>
        <taxon>Apophysomyces</taxon>
    </lineage>
</organism>
<sequence>MGGTAGCVLANRLSREDNQVLVLEAGTQIAEDVWESRIPGLNSQLKDSTADWALKTTPQSNAHNRTLDIPLGKLLGGCSGINAMVWHQCSPDDYNDWHVPGWSYNDLEPYFRKAETMTDNQGDTAIHGTEGPMKVTHQSIKADQLGEAFRQACMERGLPAYRDITGRPEQIGVSELQASIWDGRRFPSSKGYLSASDAMARPKLEIGLGCHVARIVFQDKRACKVVFEQDQSTYEAYVREEIVLCAGAIHSPHLLMRSGIGPAEDLEAHQIPLVHDLPGVGKNLTNHWRVPLVHETKPSYSLHRSLFSTEIAPYTYYDAWAHGKGALTRIWPDAVAYFRLPDVPDTGRSKGTPQFELFAGGLALCHLLPQLKEVDCATLLLVLLTPFSRGSVKLGPGESVVVDPCLLKDERDLECLEKAVEYSLSIAENKHYRPSVQRWILAPDSLGIRDYVREHAESIHHYAGTCKMGDSRHPDPMMVVDEELRVVGLRKLRVMDASIFPTLPAGQICFPVIACAERAADLILKTKSG</sequence>
<proteinExistence type="inferred from homology"/>
<feature type="binding site" evidence="5">
    <location>
        <position position="212"/>
    </location>
    <ligand>
        <name>FAD</name>
        <dbReference type="ChEBI" id="CHEBI:57692"/>
    </ligand>
</feature>
<dbReference type="PROSITE" id="PS00624">
    <property type="entry name" value="GMC_OXRED_2"/>
    <property type="match status" value="1"/>
</dbReference>
<comment type="caution">
    <text evidence="7">The sequence shown here is derived from an EMBL/GenBank/DDBJ whole genome shotgun (WGS) entry which is preliminary data.</text>
</comment>
<evidence type="ECO:0000313" key="8">
    <source>
        <dbReference type="Proteomes" id="UP000605846"/>
    </source>
</evidence>
<dbReference type="PANTHER" id="PTHR11552:SF147">
    <property type="entry name" value="CHOLINE DEHYDROGENASE, MITOCHONDRIAL"/>
    <property type="match status" value="1"/>
</dbReference>
<comment type="similarity">
    <text evidence="2">Belongs to the GMC oxidoreductase family.</text>
</comment>
<dbReference type="InterPro" id="IPR000172">
    <property type="entry name" value="GMC_OxRdtase_N"/>
</dbReference>
<dbReference type="GO" id="GO:0050660">
    <property type="term" value="F:flavin adenine dinucleotide binding"/>
    <property type="evidence" value="ECO:0007669"/>
    <property type="project" value="InterPro"/>
</dbReference>
<evidence type="ECO:0000256" key="1">
    <source>
        <dbReference type="ARBA" id="ARBA00001974"/>
    </source>
</evidence>
<dbReference type="EMBL" id="JABAYA010000289">
    <property type="protein sequence ID" value="KAF7721234.1"/>
    <property type="molecule type" value="Genomic_DNA"/>
</dbReference>
<dbReference type="Pfam" id="PF00732">
    <property type="entry name" value="GMC_oxred_N"/>
    <property type="match status" value="1"/>
</dbReference>
<evidence type="ECO:0000256" key="2">
    <source>
        <dbReference type="ARBA" id="ARBA00010790"/>
    </source>
</evidence>
<dbReference type="InterPro" id="IPR036188">
    <property type="entry name" value="FAD/NAD-bd_sf"/>
</dbReference>
<evidence type="ECO:0000256" key="4">
    <source>
        <dbReference type="ARBA" id="ARBA00022827"/>
    </source>
</evidence>
<dbReference type="SUPFAM" id="SSF54373">
    <property type="entry name" value="FAD-linked reductases, C-terminal domain"/>
    <property type="match status" value="1"/>
</dbReference>
<protein>
    <recommendedName>
        <fullName evidence="6">Glucose-methanol-choline oxidoreductase N-terminal domain-containing protein</fullName>
    </recommendedName>
</protein>
<dbReference type="PANTHER" id="PTHR11552">
    <property type="entry name" value="GLUCOSE-METHANOL-CHOLINE GMC OXIDOREDUCTASE"/>
    <property type="match status" value="1"/>
</dbReference>
<dbReference type="OrthoDB" id="269227at2759"/>
<feature type="domain" description="Glucose-methanol-choline oxidoreductase N-terminal" evidence="6">
    <location>
        <begin position="247"/>
        <end position="261"/>
    </location>
</feature>
<evidence type="ECO:0000256" key="3">
    <source>
        <dbReference type="ARBA" id="ARBA00022630"/>
    </source>
</evidence>
<dbReference type="Pfam" id="PF05199">
    <property type="entry name" value="GMC_oxred_C"/>
    <property type="match status" value="1"/>
</dbReference>
<name>A0A8H7ELF8_9FUNG</name>
<keyword evidence="8" id="KW-1185">Reference proteome</keyword>
<accession>A0A8H7ELF8</accession>
<reference evidence="7" key="1">
    <citation type="submission" date="2020-01" db="EMBL/GenBank/DDBJ databases">
        <title>Genome Sequencing of Three Apophysomyces-Like Fungal Strains Confirms a Novel Fungal Genus in the Mucoromycota with divergent Burkholderia-like Endosymbiotic Bacteria.</title>
        <authorList>
            <person name="Stajich J.E."/>
            <person name="Macias A.M."/>
            <person name="Carter-House D."/>
            <person name="Lovett B."/>
            <person name="Kasson L.R."/>
            <person name="Berry K."/>
            <person name="Grigoriev I."/>
            <person name="Chang Y."/>
            <person name="Spatafora J."/>
            <person name="Kasson M.T."/>
        </authorList>
    </citation>
    <scope>NUCLEOTIDE SEQUENCE</scope>
    <source>
        <strain evidence="7">NRRL A-21654</strain>
    </source>
</reference>
<evidence type="ECO:0000313" key="7">
    <source>
        <dbReference type="EMBL" id="KAF7721234.1"/>
    </source>
</evidence>
<dbReference type="InterPro" id="IPR007867">
    <property type="entry name" value="GMC_OxRtase_C"/>
</dbReference>
<dbReference type="Proteomes" id="UP000605846">
    <property type="component" value="Unassembled WGS sequence"/>
</dbReference>
<dbReference type="Gene3D" id="3.30.560.10">
    <property type="entry name" value="Glucose Oxidase, domain 3"/>
    <property type="match status" value="1"/>
</dbReference>
<feature type="binding site" evidence="5">
    <location>
        <begin position="82"/>
        <end position="85"/>
    </location>
    <ligand>
        <name>FAD</name>
        <dbReference type="ChEBI" id="CHEBI:57692"/>
    </ligand>
</feature>
<dbReference type="GO" id="GO:0016614">
    <property type="term" value="F:oxidoreductase activity, acting on CH-OH group of donors"/>
    <property type="evidence" value="ECO:0007669"/>
    <property type="project" value="InterPro"/>
</dbReference>
<comment type="cofactor">
    <cofactor evidence="1 5">
        <name>FAD</name>
        <dbReference type="ChEBI" id="CHEBI:57692"/>
    </cofactor>
</comment>
<dbReference type="Gene3D" id="3.50.50.60">
    <property type="entry name" value="FAD/NAD(P)-binding domain"/>
    <property type="match status" value="1"/>
</dbReference>
<evidence type="ECO:0000256" key="5">
    <source>
        <dbReference type="PIRSR" id="PIRSR000137-2"/>
    </source>
</evidence>
<evidence type="ECO:0000259" key="6">
    <source>
        <dbReference type="PROSITE" id="PS00624"/>
    </source>
</evidence>
<keyword evidence="3" id="KW-0285">Flavoprotein</keyword>
<keyword evidence="4 5" id="KW-0274">FAD</keyword>